<dbReference type="InterPro" id="IPR018511">
    <property type="entry name" value="Hemolysin-typ_Ca-bd_CS"/>
</dbReference>
<dbReference type="Gene3D" id="2.150.10.10">
    <property type="entry name" value="Serralysin-like metalloprotease, C-terminal"/>
    <property type="match status" value="11"/>
</dbReference>
<evidence type="ECO:0000256" key="5">
    <source>
        <dbReference type="ARBA" id="ARBA00022837"/>
    </source>
</evidence>
<dbReference type="InterPro" id="IPR038081">
    <property type="entry name" value="CalX-like_sf"/>
</dbReference>
<dbReference type="SUPFAM" id="SSF49313">
    <property type="entry name" value="Cadherin-like"/>
    <property type="match status" value="9"/>
</dbReference>
<dbReference type="PANTHER" id="PTHR38340:SF1">
    <property type="entry name" value="S-LAYER PROTEIN"/>
    <property type="match status" value="1"/>
</dbReference>
<feature type="compositionally biased region" description="Gly residues" evidence="6">
    <location>
        <begin position="432"/>
        <end position="455"/>
    </location>
</feature>
<dbReference type="PANTHER" id="PTHR38340">
    <property type="entry name" value="S-LAYER PROTEIN"/>
    <property type="match status" value="1"/>
</dbReference>
<dbReference type="GO" id="GO:0007154">
    <property type="term" value="P:cell communication"/>
    <property type="evidence" value="ECO:0007669"/>
    <property type="project" value="InterPro"/>
</dbReference>
<dbReference type="RefSeq" id="WP_185684869.1">
    <property type="nucleotide sequence ID" value="NZ_JACLAU010000051.1"/>
</dbReference>
<dbReference type="PROSITE" id="PS00330">
    <property type="entry name" value="HEMOLYSIN_CALCIUM"/>
    <property type="match status" value="18"/>
</dbReference>
<dbReference type="SMART" id="SM00112">
    <property type="entry name" value="CA"/>
    <property type="match status" value="9"/>
</dbReference>
<gene>
    <name evidence="8" type="ORF">H7F49_17560</name>
</gene>
<dbReference type="Gene3D" id="2.60.40.2030">
    <property type="match status" value="2"/>
</dbReference>
<feature type="domain" description="Cadherin" evidence="7">
    <location>
        <begin position="1804"/>
        <end position="1921"/>
    </location>
</feature>
<dbReference type="GO" id="GO:0016020">
    <property type="term" value="C:membrane"/>
    <property type="evidence" value="ECO:0007669"/>
    <property type="project" value="InterPro"/>
</dbReference>
<feature type="region of interest" description="Disordered" evidence="6">
    <location>
        <begin position="416"/>
        <end position="455"/>
    </location>
</feature>
<dbReference type="CDD" id="cd11304">
    <property type="entry name" value="Cadherin_repeat"/>
    <property type="match status" value="8"/>
</dbReference>
<sequence>MGAVDPSTGARYWIVFDASQNVIARIDDTIEAESITRITATAAAETIDLRNAKLADQRGFTVNGKLNNDIAVAGSDFTALTQTVTFAAGEVRQSVNVTVTKDALAEAAESFLGTLSNGTGLSIVGGSAEATVVDGTAALPTLMVGRSFAREGDGYAVFRVSLSRAATGAVSASLAVLDDTTTLGVDRGAGIEVSDDGVTWTAATALTFAAGQVQKFVRVAVLADNVANPDYVAPTTDPLTGATIPGNGKPQFLNVEGNERFTLSATVTAGASLIANAADVNGVVSARGTGTILDATTGTLPLAWIDAVTLDEASGQATFSIARSSGAGTGSLTFATADRKELAIDIAATVDAGAGNDLVYASNLGDNVFGGAGNDTLYGGRLDDWLLGGDGDDVLDAGGPDAGALGGDGNYLNGGAGNDSLRGREGSDWIEGGEGADTLTGGGGDDILAGGAGDGDQLAGGAGNDQYVVRRGDGLDTINDEAVGAPVAATTGGDAISQRFAGIANGTIKADWAGTWGGVVNDNAAGGEDAVVFGAGIEIGDIQLKRSGTAAAPGNDLIIMVMQTVNGVESFSGTQLTIRDWFANPFKRVEWLKFADGTELRLGDLSTFITGTSGNDVLIGTSGNDFVFGGAGNDKLFLLAGDDVGNGGTGDDMVAGDVGRDLLIGGLGNDELIGGRGNDVLSGDAGADDLYGGADNDVLSGGRGDGDVVVGGAGDDTFKYARGDGRDMVFDEFINAWTVIWTAAGGWNTAAGIVFDQSTGVVTGPGGVVLRRNTGTATNPDYQWVGRYDYDSSTGTLRMFTPPASATTLTANAGTDRIEFAAGINIQDVILRKSGNDLVLAISDENDDLASYAGVKDSLTIKDWYLAPGAIERLAFIQTGILDISLGKTTLIAGTDGADGTSGAPLSGTAGADWITGGAGDDVIAGGAGNDILAGNSGFDLLRGEAGNDVLYGGTGNDVLDGGSGADTLIGGLGQDAASYASAAAAVRAMLSAPSTNSGDAIGDTYTGIEDLIGGSGADVLGGDAGQNVLTGGAGNDQLMGGAGDDVYVWNVGDGADTIWEGAFSVQEVVTTAGTLASGYAVSIWQATGTKTVTGNFYWRLQIKGPDGAIVYDDSTLNYAQATGVAQPAIGNLPPAGWLSGFARTNNGLQVARQLFDTVTGGGADDIEFGAGISLTDLTFVRSGNDLIIRYGGSTASQITIKNQTLTASAIEAFRLADGQSVSLASILIATSAAQLVGTTGDDLLVGQTGALADNLSGGDGNDVLVGYDGADTLSGGNGDDVLEGGAGADRLDGGANAAGGAGDTVRYVRSAAAVTVNLTLATAQSGGDAAGDVLIGIENVTGSAFGDTLTGDGGDNRLFGLDGADTIRGGAGKDVLTGDGGDDWLYGEAGEDNLAGGDGVDRLWGGSEKDVLDGGEGADQLYGEAGDDRLTGGAAADLLDGGDGNDVLLGGADADTLTGGAGNDTLAGGLGADALSGGLGNDTYLFDAASGSDTLTDADGVNAVVFDGTLATTQLWLMRSGNDLRISVIGGDAAITLKDYYLASGGTRVRTVSTATHTLYLAYAAPLIDAMTAAGTTPPASMSATVAALLPTYWHEGHKAAPTGQPIALTILEDSPTALTGTGAIDQDENITGYQLGKAAANGVVTLNPTTGQFTYRPNADANGTDSFSVIVTDADGKSAEIPVNLTITPVNDAPRNLQTKTGQPIALAESAAASPIQLGALVAEFTATDPEGEAIRYSLLNNAGGRFALSSDGKLTVADPVRIDFETGAAQTITVRATDASGAATDQLIQVTLTDVNEANSLPATYAFGVNENVPIGTAVGAVAAVDLDTTGSLFAQQRYAFLVGGAASATSADGRYAINAVTGQITTAAALNFEAGTPSQVYTVIARDNAGNAGYLQAQSAVTIGIRDVNEANSLPATYAMSVAENRAIGTVVGSIAATDLDTAGSAFAQQRYYFLVGGAVSATSADGRYRISDTSGQITTNAALNFEAGTTSAAYTVVARDNAGATGFNQAQSTVTIAITDVNEANSLPATYAMTVNENVAIGTAVGTVTATDLDTAGSLFAQQRYFFLVSGAASANSADGRYTINATTGQITTRAALNFEAGTPSAAYTVIARDNAGNAGFIQAQSTVTIGINDLNEAPTSLNWTPLVTSVAERDRVASGVARPAIDLGTLSVSDPDTAGLPSASYTWSVSDTRFEVINNTLRLKQDASLDFEAATSVVVTLTATDRTGAPFTISRAITIAVTDRDDVLEGTIAAETLTGQAGRDLIYGNGGNDLLSGLAGNDLLDGGDGADTLYGGDGDDSLLGQAGSDRLWGGAGADTLRGGDDADVLRGEDGNDQLYGEGGSDGVRAAGTDAWRGFSQAGLIGGAGNDLLDGGDGDDYLDGGAGADQLIGGAGFDGVDYSASTAAVNVNLATGTGLGGDAQGDTLSGIELVQGSTFGDTLTGSAGNDVIFGGDGNDVIRGGAGNDTLLGGAGNDTIDAEAGDDVLDGGEGNDTLNGGIDNDVYIVTRSSGADTINNYDPSGDDVDMIGFDDATGIIADRDLWFERIGNDLKISVIGTGSSVQVTNWYVVADATSRANHKIDFIIADQSYSRTINIEGLVTLMAGKTRPTTTAARDTLMTDLAYRQSWATFWNANAAPVLAAITPKAGTEATALSFTIAPSDDITPASLIQLSATIVSGTVVSSVSFSAPDANGVRTVTIVPAGYASGTARVRITAADGGGVTTSQEFDVTIAGVPTISTITQFAGGSGTSGLVAGIPLTINASFPDQDGSEVQDILITGVPAGVTLSAGTYDSLSQTWVLKPGQVSGLTVKAPSGWSQDLTLKARARAVENSQTYLSPEVTTTVVINAPPTAISFGGAVNENAAAGTVVGTATATDPDTGDTFTFSLSDTAGGRFTIANNGVLTVANGALLNFEAATSHTVIIKVADSFNAVREQSFTISVNNANEANSLPATYAMAVNENVAVGTLVGTVAASDLDAPAVAFGQQRYYFLVNNAASATSADGRYAINATTGQITTNAPLDFEAGTATVAYTVIARDNAGNAGFNTAQTTVTIAINNLNEQNSLPASYGFGVAELQGVGTTVGTVAASDPDSAGDPFGQQRYFFWDGTNAVSVSWDGRYQINQTTGVITTNQVLDFEGPEPSRSYWVLARDNQGAAGYSQSATTVTIGITNVNEAPNAPDNGVTRWSFLDETGLGDKPANANTAVASFSLSDPDRTSPGLYFADGTRSQGWFYIDASNVVRIIAGLNFNFEWFRANGYNVYDWNGDGRLDAHVADVYVKAFDGALWSGSELLQVFISDVAEAPNAPDNGVTRWSFLDETGWGSNPANTSATVATFSLSDPDGTTPVLRFADGSTSQGWFYIDGNTVRINAGLWFDFEWFRANGYGIYDWNGDGRLDAHVADVYVKAFDGGQWSAPELMQVFISDVNETPSAPDNGVTKWSFLDETGFGANPANAYTQVASFSLSDPDGTVPLLRFADGSTSQGWFYIDGNTVRINPNFNFDFEWFRTNGYNINDWNSDGRLDAHVADVWLKSFDGSLWSAPELVQVFISDVDEPFTLTSRSGSIDEGDKNYVWTNGAAGTFIDLKTMLSSDPEGGRGITWSFAGGALQNGMWSIEPGSGRLYLTSGRSDYEGLTVTYQTQWYFNGWDWETYDVAVRDPSRANMPLAIWATGASGQRLEATMTASINDVAEPPDLSVYVSGGQTVEDSTYSYRIYSGQSGVILTVSGIDPDALGLFTSTVSYKIDGYSFSQVPGYPYTSTFRVYGSTTTNVVGDTPEWARPTPSINQYGQISLSMPWVAGSWGSWGGYYSTTVDYGSFEWSVIVTATDSSGQSTSKTLHLRFMQFGAVKPPIVLDLDGDGLELISTLVSTTQFDMNGDGHKDKVGWVAPDDGLLALDRNGNGMIDDITEISFIDDLQGAMTDLEGLRAYDTNGNGLLDAGDADFARFRIWQDANSDGVSQPDELKSLQERGIASINLTLTLNDEIHSQTDNFVYGTTDYVRNDGTRGIVGDVFLGYQLNVASSSPTGSTLKPPPGATIVTQRPTGPGVVRTNGPNVEASSPASTTPSAPASIATPVVFDLDGDNAPLITLADSETRFDMNGDGIADLTGWIETDDAFLALDRNGNGQIDGIAEISFVADLPGAKTDLEGLVAFDSNADGVLDGKDDRFVEFKLWRDANANGKTDAGELLSLAEAGVTAIVLNGTATGATATSGQNIIYNTSTYALSGGQSGTLLDVGLAFKALKALPETTIQTSTWQGRVKDYRLSASAGLVRIVPRRAAGNLNPEAGSLGPAAEFQIGPHRGGLLSTIVLDLDGDGLEVVRYDKNGAMFDMNGDGVADDTGWMAGGDGMLVIDRDGDGQITDASELSFLSEKKDATSAWDGLAVLDNTKDGKLSSADARFGELKVWVDANGDGVSQQGELKTLADLGIAEISLRQTNTADTAKLGHNLVLSTATFKRDNGLTATVGNVALGFTPSQVAPAPVSTPTAASTDAGAGSLATTQAAASLAQAMSVFGSGSGDSNLTEQAWSGQHSLDWLAVAAA</sequence>
<dbReference type="Pfam" id="PF03160">
    <property type="entry name" value="Calx-beta"/>
    <property type="match status" value="2"/>
</dbReference>
<evidence type="ECO:0000259" key="7">
    <source>
        <dbReference type="PROSITE" id="PS50268"/>
    </source>
</evidence>
<feature type="region of interest" description="Disordered" evidence="6">
    <location>
        <begin position="4030"/>
        <end position="4055"/>
    </location>
</feature>
<comment type="caution">
    <text evidence="8">The sequence shown here is derived from an EMBL/GenBank/DDBJ whole genome shotgun (WGS) entry which is preliminary data.</text>
</comment>
<keyword evidence="3" id="KW-0732">Signal</keyword>
<feature type="domain" description="Cadherin" evidence="7">
    <location>
        <begin position="1701"/>
        <end position="1807"/>
    </location>
</feature>
<dbReference type="Gene3D" id="2.60.40.3440">
    <property type="match status" value="1"/>
</dbReference>
<evidence type="ECO:0000256" key="6">
    <source>
        <dbReference type="SAM" id="MobiDB-lite"/>
    </source>
</evidence>
<protein>
    <submittedName>
        <fullName evidence="8">Cadherin domain-containing protein</fullName>
    </submittedName>
</protein>
<reference evidence="8 9" key="1">
    <citation type="submission" date="2020-08" db="EMBL/GenBank/DDBJ databases">
        <title>The genome sequence of Novosphingobium flavum 4Y4.</title>
        <authorList>
            <person name="Liu Y."/>
        </authorList>
    </citation>
    <scope>NUCLEOTIDE SEQUENCE [LARGE SCALE GENOMIC DNA]</scope>
    <source>
        <strain evidence="8 9">4Y4</strain>
    </source>
</reference>
<comment type="subcellular location">
    <subcellularLocation>
        <location evidence="1">Secreted</location>
    </subcellularLocation>
</comment>
<dbReference type="InterPro" id="IPR050557">
    <property type="entry name" value="RTX_toxin/Mannuronan_C5-epim"/>
</dbReference>
<organism evidence="8 9">
    <name type="scientific">Novosphingobium aerophilum</name>
    <dbReference type="NCBI Taxonomy" id="2839843"/>
    <lineage>
        <taxon>Bacteria</taxon>
        <taxon>Pseudomonadati</taxon>
        <taxon>Pseudomonadota</taxon>
        <taxon>Alphaproteobacteria</taxon>
        <taxon>Sphingomonadales</taxon>
        <taxon>Sphingomonadaceae</taxon>
        <taxon>Novosphingobium</taxon>
    </lineage>
</organism>
<feature type="domain" description="Cadherin" evidence="7">
    <location>
        <begin position="1918"/>
        <end position="2035"/>
    </location>
</feature>
<dbReference type="Pfam" id="PF17963">
    <property type="entry name" value="Big_9"/>
    <property type="match status" value="1"/>
</dbReference>
<dbReference type="SUPFAM" id="SSF51120">
    <property type="entry name" value="beta-Roll"/>
    <property type="match status" value="10"/>
</dbReference>
<evidence type="ECO:0000313" key="8">
    <source>
        <dbReference type="EMBL" id="MBC2653493.1"/>
    </source>
</evidence>
<evidence type="ECO:0000256" key="2">
    <source>
        <dbReference type="ARBA" id="ARBA00022525"/>
    </source>
</evidence>
<evidence type="ECO:0000256" key="3">
    <source>
        <dbReference type="ARBA" id="ARBA00022729"/>
    </source>
</evidence>
<proteinExistence type="predicted"/>
<dbReference type="Pfam" id="PF00353">
    <property type="entry name" value="HemolysinCabind"/>
    <property type="match status" value="18"/>
</dbReference>
<dbReference type="PROSITE" id="PS50268">
    <property type="entry name" value="CADHERIN_2"/>
    <property type="match status" value="8"/>
</dbReference>
<dbReference type="PRINTS" id="PR00313">
    <property type="entry name" value="CABNDNGRPT"/>
</dbReference>
<evidence type="ECO:0000256" key="1">
    <source>
        <dbReference type="ARBA" id="ARBA00004613"/>
    </source>
</evidence>
<dbReference type="GO" id="GO:0007156">
    <property type="term" value="P:homophilic cell adhesion via plasma membrane adhesion molecules"/>
    <property type="evidence" value="ECO:0007669"/>
    <property type="project" value="InterPro"/>
</dbReference>
<dbReference type="PRINTS" id="PR00205">
    <property type="entry name" value="CADHERIN"/>
</dbReference>
<dbReference type="Pfam" id="PF00028">
    <property type="entry name" value="Cadherin"/>
    <property type="match status" value="4"/>
</dbReference>
<feature type="domain" description="Cadherin" evidence="7">
    <location>
        <begin position="2859"/>
        <end position="2961"/>
    </location>
</feature>
<evidence type="ECO:0000256" key="4">
    <source>
        <dbReference type="ARBA" id="ARBA00022737"/>
    </source>
</evidence>
<keyword evidence="5" id="KW-0106">Calcium</keyword>
<feature type="domain" description="Cadherin" evidence="7">
    <location>
        <begin position="2958"/>
        <end position="3075"/>
    </location>
</feature>
<feature type="domain" description="Cadherin" evidence="7">
    <location>
        <begin position="3072"/>
        <end position="3189"/>
    </location>
</feature>
<dbReference type="InterPro" id="IPR001343">
    <property type="entry name" value="Hemolysn_Ca-bd"/>
</dbReference>
<keyword evidence="4" id="KW-0677">Repeat</keyword>
<dbReference type="EMBL" id="JACLAU010000051">
    <property type="protein sequence ID" value="MBC2653493.1"/>
    <property type="molecule type" value="Genomic_DNA"/>
</dbReference>
<dbReference type="Gene3D" id="2.60.40.60">
    <property type="entry name" value="Cadherins"/>
    <property type="match status" value="8"/>
</dbReference>
<accession>A0A7X1KDP8</accession>
<keyword evidence="9" id="KW-1185">Reference proteome</keyword>
<name>A0A7X1KDP8_9SPHN</name>
<dbReference type="GO" id="GO:0005576">
    <property type="term" value="C:extracellular region"/>
    <property type="evidence" value="ECO:0007669"/>
    <property type="project" value="UniProtKB-SubCell"/>
</dbReference>
<dbReference type="Proteomes" id="UP000520156">
    <property type="component" value="Unassembled WGS sequence"/>
</dbReference>
<dbReference type="InterPro" id="IPR002126">
    <property type="entry name" value="Cadherin-like_dom"/>
</dbReference>
<dbReference type="GO" id="GO:0005509">
    <property type="term" value="F:calcium ion binding"/>
    <property type="evidence" value="ECO:0007669"/>
    <property type="project" value="InterPro"/>
</dbReference>
<dbReference type="InterPro" id="IPR003644">
    <property type="entry name" value="Calx_beta"/>
</dbReference>
<dbReference type="InterPro" id="IPR011049">
    <property type="entry name" value="Serralysin-like_metalloprot_C"/>
</dbReference>
<feature type="domain" description="Cadherin" evidence="7">
    <location>
        <begin position="2032"/>
        <end position="2153"/>
    </location>
</feature>
<dbReference type="InterPro" id="IPR015919">
    <property type="entry name" value="Cadherin-like_sf"/>
</dbReference>
<dbReference type="SUPFAM" id="SSF141072">
    <property type="entry name" value="CalX-like"/>
    <property type="match status" value="2"/>
</dbReference>
<evidence type="ECO:0000313" key="9">
    <source>
        <dbReference type="Proteomes" id="UP000520156"/>
    </source>
</evidence>
<keyword evidence="2" id="KW-0964">Secreted</keyword>
<feature type="domain" description="Cadherin" evidence="7">
    <location>
        <begin position="2148"/>
        <end position="2263"/>
    </location>
</feature>